<organism evidence="1 2">
    <name type="scientific">Schizopora paradoxa</name>
    <dbReference type="NCBI Taxonomy" id="27342"/>
    <lineage>
        <taxon>Eukaryota</taxon>
        <taxon>Fungi</taxon>
        <taxon>Dikarya</taxon>
        <taxon>Basidiomycota</taxon>
        <taxon>Agaricomycotina</taxon>
        <taxon>Agaricomycetes</taxon>
        <taxon>Hymenochaetales</taxon>
        <taxon>Schizoporaceae</taxon>
        <taxon>Schizopora</taxon>
    </lineage>
</organism>
<proteinExistence type="predicted"/>
<sequence>MATEHRPRPRRHPEMALLLASSTSVSASVEDRLLFEISILASDLGQSWEEDERHTTTAFGRLQSLLRLESCAQRVVELSLTSIDRGKMGCVSCDRHPLGELEDINRNVFSSSQEATKRGKRETRRDAEEDVGWRFGSIVVSSAYIGKS</sequence>
<gene>
    <name evidence="1" type="ORF">SCHPADRAFT_930129</name>
</gene>
<dbReference type="InParanoid" id="A0A0H2S292"/>
<accession>A0A0H2S292</accession>
<evidence type="ECO:0000313" key="2">
    <source>
        <dbReference type="Proteomes" id="UP000053477"/>
    </source>
</evidence>
<evidence type="ECO:0000313" key="1">
    <source>
        <dbReference type="EMBL" id="KLO11126.1"/>
    </source>
</evidence>
<dbReference type="EMBL" id="KQ086008">
    <property type="protein sequence ID" value="KLO11126.1"/>
    <property type="molecule type" value="Genomic_DNA"/>
</dbReference>
<name>A0A0H2S292_9AGAM</name>
<dbReference type="Proteomes" id="UP000053477">
    <property type="component" value="Unassembled WGS sequence"/>
</dbReference>
<protein>
    <submittedName>
        <fullName evidence="1">Uncharacterized protein</fullName>
    </submittedName>
</protein>
<reference evidence="1 2" key="1">
    <citation type="submission" date="2015-04" db="EMBL/GenBank/DDBJ databases">
        <title>Complete genome sequence of Schizopora paradoxa KUC8140, a cosmopolitan wood degrader in East Asia.</title>
        <authorList>
            <consortium name="DOE Joint Genome Institute"/>
            <person name="Min B."/>
            <person name="Park H."/>
            <person name="Jang Y."/>
            <person name="Kim J.-J."/>
            <person name="Kim K.H."/>
            <person name="Pangilinan J."/>
            <person name="Lipzen A."/>
            <person name="Riley R."/>
            <person name="Grigoriev I.V."/>
            <person name="Spatafora J.W."/>
            <person name="Choi I.-G."/>
        </authorList>
    </citation>
    <scope>NUCLEOTIDE SEQUENCE [LARGE SCALE GENOMIC DNA]</scope>
    <source>
        <strain evidence="1 2">KUC8140</strain>
    </source>
</reference>
<keyword evidence="2" id="KW-1185">Reference proteome</keyword>
<dbReference type="AlphaFoldDB" id="A0A0H2S292"/>